<evidence type="ECO:0000313" key="3">
    <source>
        <dbReference type="EMBL" id="KAK8233947.1"/>
    </source>
</evidence>
<evidence type="ECO:0000256" key="1">
    <source>
        <dbReference type="ARBA" id="ARBA00022801"/>
    </source>
</evidence>
<dbReference type="SUPFAM" id="SSF55811">
    <property type="entry name" value="Nudix"/>
    <property type="match status" value="1"/>
</dbReference>
<accession>A0ABR1YNN5</accession>
<sequence>MTESKASSSPSSRNLSAQEFVESAGVILLDKSLDHVCILHHLEGDVWVLPKGRRNCGETRKAAALREAKEETGYSCRLLPVRMSTRAPPANEDDTSTPDEARLLNDLTEPFSLTLRELGRDRLKLVWWFIAVVDEAESPAAGEAMFQPCFLPCHEAVQKLTFPSDRETLQKAIEIIAQQ</sequence>
<keyword evidence="4" id="KW-1185">Reference proteome</keyword>
<evidence type="ECO:0000313" key="4">
    <source>
        <dbReference type="Proteomes" id="UP001492380"/>
    </source>
</evidence>
<dbReference type="InterPro" id="IPR051325">
    <property type="entry name" value="Nudix_hydrolase_domain"/>
</dbReference>
<dbReference type="PANTHER" id="PTHR21340">
    <property type="entry name" value="DIADENOSINE 5,5-P1,P4-TETRAPHOSPHATE PYROPHOSPHOHYDROLASE MUTT"/>
    <property type="match status" value="1"/>
</dbReference>
<gene>
    <name evidence="3" type="ORF">HDK90DRAFT_284854</name>
</gene>
<dbReference type="InterPro" id="IPR000086">
    <property type="entry name" value="NUDIX_hydrolase_dom"/>
</dbReference>
<dbReference type="InterPro" id="IPR015797">
    <property type="entry name" value="NUDIX_hydrolase-like_dom_sf"/>
</dbReference>
<keyword evidence="1" id="KW-0378">Hydrolase</keyword>
<organism evidence="3 4">
    <name type="scientific">Phyllosticta capitalensis</name>
    <dbReference type="NCBI Taxonomy" id="121624"/>
    <lineage>
        <taxon>Eukaryota</taxon>
        <taxon>Fungi</taxon>
        <taxon>Dikarya</taxon>
        <taxon>Ascomycota</taxon>
        <taxon>Pezizomycotina</taxon>
        <taxon>Dothideomycetes</taxon>
        <taxon>Dothideomycetes incertae sedis</taxon>
        <taxon>Botryosphaeriales</taxon>
        <taxon>Phyllostictaceae</taxon>
        <taxon>Phyllosticta</taxon>
    </lineage>
</organism>
<evidence type="ECO:0000259" key="2">
    <source>
        <dbReference type="PROSITE" id="PS51462"/>
    </source>
</evidence>
<feature type="domain" description="Nudix hydrolase" evidence="2">
    <location>
        <begin position="19"/>
        <end position="173"/>
    </location>
</feature>
<dbReference type="InterPro" id="IPR020084">
    <property type="entry name" value="NUDIX_hydrolase_CS"/>
</dbReference>
<dbReference type="PANTHER" id="PTHR21340:SF0">
    <property type="entry name" value="BIS(5'-NUCLEOSYL)-TETRAPHOSPHATASE [ASYMMETRICAL]"/>
    <property type="match status" value="1"/>
</dbReference>
<dbReference type="Gene3D" id="3.90.79.10">
    <property type="entry name" value="Nucleoside Triphosphate Pyrophosphohydrolase"/>
    <property type="match status" value="1"/>
</dbReference>
<dbReference type="PROSITE" id="PS00893">
    <property type="entry name" value="NUDIX_BOX"/>
    <property type="match status" value="1"/>
</dbReference>
<name>A0ABR1YNN5_9PEZI</name>
<dbReference type="Pfam" id="PF00293">
    <property type="entry name" value="NUDIX"/>
    <property type="match status" value="1"/>
</dbReference>
<dbReference type="EMBL" id="JBBWRZ010000006">
    <property type="protein sequence ID" value="KAK8233947.1"/>
    <property type="molecule type" value="Genomic_DNA"/>
</dbReference>
<dbReference type="Proteomes" id="UP001492380">
    <property type="component" value="Unassembled WGS sequence"/>
</dbReference>
<protein>
    <recommendedName>
        <fullName evidence="2">Nudix hydrolase domain-containing protein</fullName>
    </recommendedName>
</protein>
<dbReference type="PROSITE" id="PS51462">
    <property type="entry name" value="NUDIX"/>
    <property type="match status" value="1"/>
</dbReference>
<reference evidence="3 4" key="1">
    <citation type="submission" date="2024-04" db="EMBL/GenBank/DDBJ databases">
        <title>Phyllosticta paracitricarpa is synonymous to the EU quarantine fungus P. citricarpa based on phylogenomic analyses.</title>
        <authorList>
            <consortium name="Lawrence Berkeley National Laboratory"/>
            <person name="Van Ingen-Buijs V.A."/>
            <person name="Van Westerhoven A.C."/>
            <person name="Haridas S."/>
            <person name="Skiadas P."/>
            <person name="Martin F."/>
            <person name="Groenewald J.Z."/>
            <person name="Crous P.W."/>
            <person name="Seidl M.F."/>
        </authorList>
    </citation>
    <scope>NUCLEOTIDE SEQUENCE [LARGE SCALE GENOMIC DNA]</scope>
    <source>
        <strain evidence="3 4">CBS 123374</strain>
    </source>
</reference>
<proteinExistence type="predicted"/>
<comment type="caution">
    <text evidence="3">The sequence shown here is derived from an EMBL/GenBank/DDBJ whole genome shotgun (WGS) entry which is preliminary data.</text>
</comment>